<dbReference type="SUPFAM" id="SSF56935">
    <property type="entry name" value="Porins"/>
    <property type="match status" value="1"/>
</dbReference>
<name>A0A397NN88_ECTOL</name>
<gene>
    <name evidence="20" type="ORF">DFO61_1568</name>
</gene>
<evidence type="ECO:0000259" key="19">
    <source>
        <dbReference type="SMART" id="SM00965"/>
    </source>
</evidence>
<evidence type="ECO:0000256" key="3">
    <source>
        <dbReference type="ARBA" id="ARBA00022448"/>
    </source>
</evidence>
<dbReference type="Gene3D" id="2.170.130.10">
    <property type="entry name" value="TonB-dependent receptor, plug domain"/>
    <property type="match status" value="1"/>
</dbReference>
<evidence type="ECO:0000256" key="17">
    <source>
        <dbReference type="SAM" id="MobiDB-lite"/>
    </source>
</evidence>
<keyword evidence="3 14" id="KW-0813">Transport</keyword>
<evidence type="ECO:0000256" key="8">
    <source>
        <dbReference type="ARBA" id="ARBA00023004"/>
    </source>
</evidence>
<keyword evidence="12 20" id="KW-0675">Receptor</keyword>
<dbReference type="Gene3D" id="3.55.50.30">
    <property type="match status" value="1"/>
</dbReference>
<evidence type="ECO:0000256" key="15">
    <source>
        <dbReference type="PROSITE-ProRule" id="PRU10144"/>
    </source>
</evidence>
<evidence type="ECO:0000256" key="11">
    <source>
        <dbReference type="ARBA" id="ARBA00023136"/>
    </source>
</evidence>
<proteinExistence type="inferred from homology"/>
<evidence type="ECO:0000313" key="20">
    <source>
        <dbReference type="EMBL" id="RIA34911.1"/>
    </source>
</evidence>
<dbReference type="FunFam" id="2.170.130.10:FF:000010">
    <property type="entry name" value="Ferripyoverdine receptor"/>
    <property type="match status" value="1"/>
</dbReference>
<dbReference type="PANTHER" id="PTHR32552">
    <property type="entry name" value="FERRICHROME IRON RECEPTOR-RELATED"/>
    <property type="match status" value="1"/>
</dbReference>
<reference evidence="20 21" key="1">
    <citation type="submission" date="2018-08" db="EMBL/GenBank/DDBJ databases">
        <title>Genome sequencing of rice bacterial endophytes.</title>
        <authorList>
            <person name="Venturi V."/>
        </authorList>
    </citation>
    <scope>NUCLEOTIDE SEQUENCE [LARGE SCALE GENOMIC DNA]</scope>
    <source>
        <strain evidence="20 21">E1205</strain>
    </source>
</reference>
<comment type="caution">
    <text evidence="20">The sequence shown here is derived from an EMBL/GenBank/DDBJ whole genome shotgun (WGS) entry which is preliminary data.</text>
</comment>
<keyword evidence="7 18" id="KW-0732">Signal</keyword>
<dbReference type="InterPro" id="IPR012910">
    <property type="entry name" value="Plug_dom"/>
</dbReference>
<dbReference type="Pfam" id="PF07660">
    <property type="entry name" value="STN"/>
    <property type="match status" value="1"/>
</dbReference>
<accession>A0A397NN88</accession>
<dbReference type="GO" id="GO:0015891">
    <property type="term" value="P:siderophore transport"/>
    <property type="evidence" value="ECO:0007669"/>
    <property type="project" value="InterPro"/>
</dbReference>
<dbReference type="PROSITE" id="PS52016">
    <property type="entry name" value="TONB_DEPENDENT_REC_3"/>
    <property type="match status" value="1"/>
</dbReference>
<dbReference type="Pfam" id="PF00593">
    <property type="entry name" value="TonB_dep_Rec_b-barrel"/>
    <property type="match status" value="1"/>
</dbReference>
<evidence type="ECO:0000256" key="1">
    <source>
        <dbReference type="ARBA" id="ARBA00004571"/>
    </source>
</evidence>
<dbReference type="InterPro" id="IPR036942">
    <property type="entry name" value="Beta-barrel_TonB_sf"/>
</dbReference>
<keyword evidence="9" id="KW-0406">Ion transport</keyword>
<evidence type="ECO:0000256" key="4">
    <source>
        <dbReference type="ARBA" id="ARBA00022452"/>
    </source>
</evidence>
<evidence type="ECO:0000256" key="14">
    <source>
        <dbReference type="PROSITE-ProRule" id="PRU01360"/>
    </source>
</evidence>
<dbReference type="CDD" id="cd01347">
    <property type="entry name" value="ligand_gated_channel"/>
    <property type="match status" value="1"/>
</dbReference>
<evidence type="ECO:0000256" key="9">
    <source>
        <dbReference type="ARBA" id="ARBA00023065"/>
    </source>
</evidence>
<keyword evidence="4 14" id="KW-1134">Transmembrane beta strand</keyword>
<keyword evidence="5" id="KW-0410">Iron transport</keyword>
<keyword evidence="13 14" id="KW-0998">Cell outer membrane</keyword>
<evidence type="ECO:0000313" key="21">
    <source>
        <dbReference type="Proteomes" id="UP000265836"/>
    </source>
</evidence>
<dbReference type="EMBL" id="QXDA01000002">
    <property type="protein sequence ID" value="RIA34911.1"/>
    <property type="molecule type" value="Genomic_DNA"/>
</dbReference>
<dbReference type="NCBIfam" id="TIGR01783">
    <property type="entry name" value="TonB-siderophor"/>
    <property type="match status" value="1"/>
</dbReference>
<evidence type="ECO:0000256" key="16">
    <source>
        <dbReference type="RuleBase" id="RU003357"/>
    </source>
</evidence>
<evidence type="ECO:0000256" key="10">
    <source>
        <dbReference type="ARBA" id="ARBA00023077"/>
    </source>
</evidence>
<evidence type="ECO:0000256" key="7">
    <source>
        <dbReference type="ARBA" id="ARBA00022729"/>
    </source>
</evidence>
<sequence>MLRFIPTARPLVRAVQLALLGLPLVPLALASAPAHAQEQSVVEYNIAAGPLDAALSQFATVAGVTLSFASTQVSGLQSPGLQGRYEVEEGLVYLLAGSGLQAQRQANGGYVLVSAVSSGAVELSLMTISGKAPGSLTEGTGSYTTESSSSSTRLNLSLRETPQSITVLTRQRMEDQQLDNITDALDATTGITVIRESMGADSTVYLSRGFSVNNFEIDGVPTSSRMDNYTQNTAMYDRVEIVRGATGLISGMGNPSATINLIRKRPSIEPQVQLSTEAGSWDRYGLGVDAGGALNESGTVRARVVLDHKDQHAWLDRFSQEVTTGYGITEFDLSDATMLTLGFSHQVTHSTAPMRTGFPLFTTNGGLTDIKRSFNTAPDWSYYDRQQSTFFTSIEQHFDDRWSGKLEYSYMRNDYDTVVTYMDGEIDAATGEGAYIMPTRWQAKPEQHNLDGYLTGSFSLFGREHELIGGVTLSRIEERGTPNYGGWLASWAGFSGDIDNIYAWDGNIPKPTFTKRGESDLTETQNAAYLTSRWRLSDNASLILGSRVVDWQRDSKSWIYGGATSKTQRTETGIVIPYAGFVYDLNDVWTAYASYTQIFNPQSASVRDVNGSPLDPLEGTGYELGLKAGFYDGRLNTSLALFKVEQDNLAVADGNRLQPNGFQAYRLESGTTSEGVELEINGEVSEGWQLTGGYSYSVSRNSDDRRIVTEIPRNSVKLFTTYRLSGVLDKLTIGGGVNWQSQVGYDLSYATTQSSYALVGLMARYQLTPELSASVNVNNLFDKEYYTTTAAGLYGAPRNFMTSLKYNF</sequence>
<dbReference type="SMART" id="SM00965">
    <property type="entry name" value="STN"/>
    <property type="match status" value="1"/>
</dbReference>
<feature type="region of interest" description="Disordered" evidence="17">
    <location>
        <begin position="135"/>
        <end position="154"/>
    </location>
</feature>
<dbReference type="InterPro" id="IPR010105">
    <property type="entry name" value="TonB_sidphr_rcpt"/>
</dbReference>
<dbReference type="PROSITE" id="PS01156">
    <property type="entry name" value="TONB_DEPENDENT_REC_2"/>
    <property type="match status" value="1"/>
</dbReference>
<feature type="domain" description="Secretin/TonB short N-terminal" evidence="19">
    <location>
        <begin position="64"/>
        <end position="115"/>
    </location>
</feature>
<evidence type="ECO:0000256" key="18">
    <source>
        <dbReference type="SAM" id="SignalP"/>
    </source>
</evidence>
<dbReference type="InterPro" id="IPR000531">
    <property type="entry name" value="Beta-barrel_TonB"/>
</dbReference>
<dbReference type="Proteomes" id="UP000265836">
    <property type="component" value="Unassembled WGS sequence"/>
</dbReference>
<dbReference type="GO" id="GO:0038023">
    <property type="term" value="F:signaling receptor activity"/>
    <property type="evidence" value="ECO:0007669"/>
    <property type="project" value="InterPro"/>
</dbReference>
<dbReference type="Gene3D" id="2.40.170.20">
    <property type="entry name" value="TonB-dependent receptor, beta-barrel domain"/>
    <property type="match status" value="1"/>
</dbReference>
<dbReference type="RefSeq" id="WP_119692286.1">
    <property type="nucleotide sequence ID" value="NZ_QXDA01000002.1"/>
</dbReference>
<keyword evidence="11 14" id="KW-0472">Membrane</keyword>
<protein>
    <submittedName>
        <fullName evidence="20">Outer membrane receptor for ferric coprogen and ferric-rhodotorulic acid</fullName>
    </submittedName>
</protein>
<evidence type="ECO:0000256" key="12">
    <source>
        <dbReference type="ARBA" id="ARBA00023170"/>
    </source>
</evidence>
<dbReference type="InterPro" id="IPR010917">
    <property type="entry name" value="TonB_rcpt_CS"/>
</dbReference>
<keyword evidence="6 14" id="KW-0812">Transmembrane</keyword>
<dbReference type="InterPro" id="IPR037066">
    <property type="entry name" value="Plug_dom_sf"/>
</dbReference>
<keyword evidence="8" id="KW-0408">Iron</keyword>
<dbReference type="GO" id="GO:0015344">
    <property type="term" value="F:siderophore uptake transmembrane transporter activity"/>
    <property type="evidence" value="ECO:0007669"/>
    <property type="project" value="TreeGrafter"/>
</dbReference>
<dbReference type="Pfam" id="PF07715">
    <property type="entry name" value="Plug"/>
    <property type="match status" value="1"/>
</dbReference>
<dbReference type="AlphaFoldDB" id="A0A397NN88"/>
<dbReference type="GO" id="GO:0009279">
    <property type="term" value="C:cell outer membrane"/>
    <property type="evidence" value="ECO:0007669"/>
    <property type="project" value="UniProtKB-SubCell"/>
</dbReference>
<feature type="chain" id="PRO_5017421959" evidence="18">
    <location>
        <begin position="37"/>
        <end position="808"/>
    </location>
</feature>
<feature type="signal peptide" evidence="18">
    <location>
        <begin position="1"/>
        <end position="36"/>
    </location>
</feature>
<evidence type="ECO:0000256" key="5">
    <source>
        <dbReference type="ARBA" id="ARBA00022496"/>
    </source>
</evidence>
<comment type="similarity">
    <text evidence="2 14 16">Belongs to the TonB-dependent receptor family.</text>
</comment>
<dbReference type="PANTHER" id="PTHR32552:SF74">
    <property type="entry name" value="HYDROXAMATE SIDEROPHORE RECEPTOR FHUE"/>
    <property type="match status" value="1"/>
</dbReference>
<evidence type="ECO:0000256" key="2">
    <source>
        <dbReference type="ARBA" id="ARBA00009810"/>
    </source>
</evidence>
<evidence type="ECO:0000256" key="6">
    <source>
        <dbReference type="ARBA" id="ARBA00022692"/>
    </source>
</evidence>
<keyword evidence="10 16" id="KW-0798">TonB box</keyword>
<comment type="subcellular location">
    <subcellularLocation>
        <location evidence="1 14">Cell outer membrane</location>
        <topology evidence="1 14">Multi-pass membrane protein</topology>
    </subcellularLocation>
</comment>
<organism evidence="20 21">
    <name type="scientific">Ectopseudomonas oleovorans</name>
    <name type="common">Pseudomonas oleovorans</name>
    <dbReference type="NCBI Taxonomy" id="301"/>
    <lineage>
        <taxon>Bacteria</taxon>
        <taxon>Pseudomonadati</taxon>
        <taxon>Pseudomonadota</taxon>
        <taxon>Gammaproteobacteria</taxon>
        <taxon>Pseudomonadales</taxon>
        <taxon>Pseudomonadaceae</taxon>
        <taxon>Ectopseudomonas</taxon>
    </lineage>
</organism>
<dbReference type="InterPro" id="IPR011662">
    <property type="entry name" value="Secretin/TonB_short_N"/>
</dbReference>
<dbReference type="InterPro" id="IPR039426">
    <property type="entry name" value="TonB-dep_rcpt-like"/>
</dbReference>
<feature type="short sequence motif" description="TonB C-terminal box" evidence="15">
    <location>
        <begin position="791"/>
        <end position="808"/>
    </location>
</feature>
<evidence type="ECO:0000256" key="13">
    <source>
        <dbReference type="ARBA" id="ARBA00023237"/>
    </source>
</evidence>